<reference evidence="4 5" key="1">
    <citation type="journal article" date="2007" name="Proc. Natl. Acad. Sci. U.S.A.">
        <title>The genome of Syntrophus aciditrophicus: life at the thermodynamic limit of microbial growth.</title>
        <authorList>
            <person name="McInerney M.J."/>
            <person name="Rohlin L."/>
            <person name="Mouttaki H."/>
            <person name="Kim U."/>
            <person name="Krupp R.S."/>
            <person name="Rios-Hernandez L."/>
            <person name="Sieber J."/>
            <person name="Struchtemeyer C.G."/>
            <person name="Bhattacharyya A."/>
            <person name="Campbell J.W."/>
            <person name="Gunsalus R.P."/>
        </authorList>
    </citation>
    <scope>NUCLEOTIDE SEQUENCE [LARGE SCALE GENOMIC DNA]</scope>
    <source>
        <strain evidence="4 5">SB</strain>
    </source>
</reference>
<dbReference type="PROSITE" id="PS51371">
    <property type="entry name" value="CBS"/>
    <property type="match status" value="2"/>
</dbReference>
<dbReference type="AlphaFoldDB" id="Q2LW89"/>
<evidence type="ECO:0000259" key="3">
    <source>
        <dbReference type="PROSITE" id="PS51371"/>
    </source>
</evidence>
<dbReference type="PANTHER" id="PTHR43080:SF2">
    <property type="entry name" value="CBS DOMAIN-CONTAINING PROTEIN"/>
    <property type="match status" value="1"/>
</dbReference>
<proteinExistence type="predicted"/>
<accession>Q2LW89</accession>
<sequence length="155" mass="17156">MKGGVNMPIGEICNREVVIVRKEDSILEAAKLMREYHVGDVVVVDDREGRVIPLGILTDRDIVVELIAKEVPLDSVSVQDVMSEDLISASENRGVWDTIQCMRARGIRRIVVVDDGGGLVGILSIDDLLELLSGELSDLAKLSMKEWDREKETRG</sequence>
<dbReference type="CDD" id="cd17775">
    <property type="entry name" value="CBS_pair_bact_arch"/>
    <property type="match status" value="1"/>
</dbReference>
<evidence type="ECO:0000256" key="1">
    <source>
        <dbReference type="ARBA" id="ARBA00023122"/>
    </source>
</evidence>
<dbReference type="InterPro" id="IPR051257">
    <property type="entry name" value="Diverse_CBS-Domain"/>
</dbReference>
<dbReference type="SMART" id="SM00116">
    <property type="entry name" value="CBS"/>
    <property type="match status" value="2"/>
</dbReference>
<gene>
    <name evidence="4" type="ORF">SYN_01241</name>
</gene>
<dbReference type="PANTHER" id="PTHR43080">
    <property type="entry name" value="CBS DOMAIN-CONTAINING PROTEIN CBSX3, MITOCHONDRIAL"/>
    <property type="match status" value="1"/>
</dbReference>
<dbReference type="InParanoid" id="Q2LW89"/>
<dbReference type="KEGG" id="sat:SYN_01241"/>
<feature type="domain" description="CBS" evidence="3">
    <location>
        <begin position="13"/>
        <end position="73"/>
    </location>
</feature>
<protein>
    <submittedName>
        <fullName evidence="4">Cbs domain containing protein</fullName>
    </submittedName>
</protein>
<evidence type="ECO:0000256" key="2">
    <source>
        <dbReference type="PROSITE-ProRule" id="PRU00703"/>
    </source>
</evidence>
<dbReference type="InterPro" id="IPR046342">
    <property type="entry name" value="CBS_dom_sf"/>
</dbReference>
<dbReference type="STRING" id="56780.SYN_01241"/>
<keyword evidence="5" id="KW-1185">Reference proteome</keyword>
<feature type="domain" description="CBS" evidence="3">
    <location>
        <begin position="82"/>
        <end position="139"/>
    </location>
</feature>
<evidence type="ECO:0000313" key="4">
    <source>
        <dbReference type="EMBL" id="ABC78351.1"/>
    </source>
</evidence>
<organism evidence="4 5">
    <name type="scientific">Syntrophus aciditrophicus (strain SB)</name>
    <dbReference type="NCBI Taxonomy" id="56780"/>
    <lineage>
        <taxon>Bacteria</taxon>
        <taxon>Pseudomonadati</taxon>
        <taxon>Thermodesulfobacteriota</taxon>
        <taxon>Syntrophia</taxon>
        <taxon>Syntrophales</taxon>
        <taxon>Syntrophaceae</taxon>
        <taxon>Syntrophus</taxon>
    </lineage>
</organism>
<dbReference type="Pfam" id="PF00571">
    <property type="entry name" value="CBS"/>
    <property type="match status" value="2"/>
</dbReference>
<name>Q2LW89_SYNAS</name>
<dbReference type="InterPro" id="IPR000644">
    <property type="entry name" value="CBS_dom"/>
</dbReference>
<dbReference type="eggNOG" id="COG0517">
    <property type="taxonomic scope" value="Bacteria"/>
</dbReference>
<dbReference type="SUPFAM" id="SSF54631">
    <property type="entry name" value="CBS-domain pair"/>
    <property type="match status" value="1"/>
</dbReference>
<keyword evidence="1 2" id="KW-0129">CBS domain</keyword>
<dbReference type="HOGENOM" id="CLU_040681_12_0_7"/>
<dbReference type="EMBL" id="CP000252">
    <property type="protein sequence ID" value="ABC78351.1"/>
    <property type="molecule type" value="Genomic_DNA"/>
</dbReference>
<evidence type="ECO:0000313" key="5">
    <source>
        <dbReference type="Proteomes" id="UP000001933"/>
    </source>
</evidence>
<dbReference type="Gene3D" id="3.10.580.10">
    <property type="entry name" value="CBS-domain"/>
    <property type="match status" value="1"/>
</dbReference>
<dbReference type="Proteomes" id="UP000001933">
    <property type="component" value="Chromosome"/>
</dbReference>